<accession>A0ABR3IVK8</accession>
<dbReference type="Proteomes" id="UP001556367">
    <property type="component" value="Unassembled WGS sequence"/>
</dbReference>
<organism evidence="2 3">
    <name type="scientific">Hohenbuehelia grisea</name>
    <dbReference type="NCBI Taxonomy" id="104357"/>
    <lineage>
        <taxon>Eukaryota</taxon>
        <taxon>Fungi</taxon>
        <taxon>Dikarya</taxon>
        <taxon>Basidiomycota</taxon>
        <taxon>Agaricomycotina</taxon>
        <taxon>Agaricomycetes</taxon>
        <taxon>Agaricomycetidae</taxon>
        <taxon>Agaricales</taxon>
        <taxon>Pleurotineae</taxon>
        <taxon>Pleurotaceae</taxon>
        <taxon>Hohenbuehelia</taxon>
    </lineage>
</organism>
<reference evidence="3" key="1">
    <citation type="submission" date="2024-06" db="EMBL/GenBank/DDBJ databases">
        <title>Multi-omics analyses provide insights into the biosynthesis of the anticancer antibiotic pleurotin in Hohenbuehelia grisea.</title>
        <authorList>
            <person name="Weaver J.A."/>
            <person name="Alberti F."/>
        </authorList>
    </citation>
    <scope>NUCLEOTIDE SEQUENCE [LARGE SCALE GENOMIC DNA]</scope>
    <source>
        <strain evidence="3">T-177</strain>
    </source>
</reference>
<proteinExistence type="predicted"/>
<gene>
    <name evidence="2" type="ORF">HGRIS_013380</name>
</gene>
<dbReference type="InterPro" id="IPR007110">
    <property type="entry name" value="Ig-like_dom"/>
</dbReference>
<keyword evidence="3" id="KW-1185">Reference proteome</keyword>
<feature type="domain" description="Ig-like" evidence="1">
    <location>
        <begin position="30"/>
        <end position="145"/>
    </location>
</feature>
<evidence type="ECO:0000259" key="1">
    <source>
        <dbReference type="PROSITE" id="PS50835"/>
    </source>
</evidence>
<sequence>MPSQVTIICNPLARTWVEKRTFLDTKLPGPPVDIVAPTTGKRVPDSVLAVSCLCNARHVVVELRRAYARAPWVRDHKLNDLPVDPSPSLPANVRENIIAERDEGELLVRKDVVSVRKLVALGRHRSYGCKVANNVRVRRRSRPTRRSDSGL</sequence>
<comment type="caution">
    <text evidence="2">The sequence shown here is derived from an EMBL/GenBank/DDBJ whole genome shotgun (WGS) entry which is preliminary data.</text>
</comment>
<evidence type="ECO:0000313" key="2">
    <source>
        <dbReference type="EMBL" id="KAL0947259.1"/>
    </source>
</evidence>
<name>A0ABR3IVK8_9AGAR</name>
<evidence type="ECO:0000313" key="3">
    <source>
        <dbReference type="Proteomes" id="UP001556367"/>
    </source>
</evidence>
<dbReference type="EMBL" id="JASNQZ010000015">
    <property type="protein sequence ID" value="KAL0947259.1"/>
    <property type="molecule type" value="Genomic_DNA"/>
</dbReference>
<protein>
    <recommendedName>
        <fullName evidence="1">Ig-like domain-containing protein</fullName>
    </recommendedName>
</protein>
<dbReference type="PROSITE" id="PS50835">
    <property type="entry name" value="IG_LIKE"/>
    <property type="match status" value="1"/>
</dbReference>